<reference evidence="2" key="1">
    <citation type="submission" date="2013-12" db="EMBL/GenBank/DDBJ databases">
        <title>The Genome Sequence of Aphanomyces invadans NJM9701.</title>
        <authorList>
            <consortium name="The Broad Institute Genomics Platform"/>
            <person name="Russ C."/>
            <person name="Tyler B."/>
            <person name="van West P."/>
            <person name="Dieguez-Uribeondo J."/>
            <person name="Young S.K."/>
            <person name="Zeng Q."/>
            <person name="Gargeya S."/>
            <person name="Fitzgerald M."/>
            <person name="Abouelleil A."/>
            <person name="Alvarado L."/>
            <person name="Chapman S.B."/>
            <person name="Gainer-Dewar J."/>
            <person name="Goldberg J."/>
            <person name="Griggs A."/>
            <person name="Gujja S."/>
            <person name="Hansen M."/>
            <person name="Howarth C."/>
            <person name="Imamovic A."/>
            <person name="Ireland A."/>
            <person name="Larimer J."/>
            <person name="McCowan C."/>
            <person name="Murphy C."/>
            <person name="Pearson M."/>
            <person name="Poon T.W."/>
            <person name="Priest M."/>
            <person name="Roberts A."/>
            <person name="Saif S."/>
            <person name="Shea T."/>
            <person name="Sykes S."/>
            <person name="Wortman J."/>
            <person name="Nusbaum C."/>
            <person name="Birren B."/>
        </authorList>
    </citation>
    <scope>NUCLEOTIDE SEQUENCE [LARGE SCALE GENOMIC DNA]</scope>
    <source>
        <strain evidence="2">NJM9701</strain>
    </source>
</reference>
<dbReference type="GeneID" id="20092297"/>
<feature type="compositionally biased region" description="Basic residues" evidence="1">
    <location>
        <begin position="128"/>
        <end position="143"/>
    </location>
</feature>
<dbReference type="EMBL" id="KI914206">
    <property type="protein sequence ID" value="ETV89910.1"/>
    <property type="molecule type" value="Genomic_DNA"/>
</dbReference>
<evidence type="ECO:0000313" key="2">
    <source>
        <dbReference type="EMBL" id="ETV89910.1"/>
    </source>
</evidence>
<proteinExistence type="predicted"/>
<dbReference type="VEuPathDB" id="FungiDB:H310_15247"/>
<name>A0A024T7L4_9STRA</name>
<evidence type="ECO:0000256" key="1">
    <source>
        <dbReference type="SAM" id="MobiDB-lite"/>
    </source>
</evidence>
<feature type="region of interest" description="Disordered" evidence="1">
    <location>
        <begin position="120"/>
        <end position="143"/>
    </location>
</feature>
<accession>A0A024T7L4</accession>
<dbReference type="AlphaFoldDB" id="A0A024T7L4"/>
<organism evidence="2">
    <name type="scientific">Aphanomyces invadans</name>
    <dbReference type="NCBI Taxonomy" id="157072"/>
    <lineage>
        <taxon>Eukaryota</taxon>
        <taxon>Sar</taxon>
        <taxon>Stramenopiles</taxon>
        <taxon>Oomycota</taxon>
        <taxon>Saprolegniomycetes</taxon>
        <taxon>Saprolegniales</taxon>
        <taxon>Verrucalvaceae</taxon>
        <taxon>Aphanomyces</taxon>
    </lineage>
</organism>
<gene>
    <name evidence="2" type="ORF">H310_15247</name>
</gene>
<dbReference type="RefSeq" id="XP_008881456.1">
    <property type="nucleotide sequence ID" value="XM_008883234.1"/>
</dbReference>
<sequence>MYLLLLPRWACPCCLPPRPTTVRCPTRPLLGIRLCTILSLVTPGKACLLCWLARRGRRLLGWRAAPFLSHRAGQPHSDVKGMTTQEGRHDDLPVTRLFGMSMSSTRRVVDIIVDPDAPVASRPVHPLPHLRRDRRTHRRSKGH</sequence>
<protein>
    <submittedName>
        <fullName evidence="2">Uncharacterized protein</fullName>
    </submittedName>
</protein>